<name>A0ABT9ZX17_9BACI</name>
<proteinExistence type="predicted"/>
<dbReference type="RefSeq" id="WP_307326909.1">
    <property type="nucleotide sequence ID" value="NZ_JAUSUG010000012.1"/>
</dbReference>
<keyword evidence="2" id="KW-1185">Reference proteome</keyword>
<dbReference type="Proteomes" id="UP001230005">
    <property type="component" value="Unassembled WGS sequence"/>
</dbReference>
<protein>
    <submittedName>
        <fullName evidence="1">Uncharacterized protein</fullName>
    </submittedName>
</protein>
<organism evidence="1 2">
    <name type="scientific">Evansella vedderi</name>
    <dbReference type="NCBI Taxonomy" id="38282"/>
    <lineage>
        <taxon>Bacteria</taxon>
        <taxon>Bacillati</taxon>
        <taxon>Bacillota</taxon>
        <taxon>Bacilli</taxon>
        <taxon>Bacillales</taxon>
        <taxon>Bacillaceae</taxon>
        <taxon>Evansella</taxon>
    </lineage>
</organism>
<comment type="caution">
    <text evidence="1">The sequence shown here is derived from an EMBL/GenBank/DDBJ whole genome shotgun (WGS) entry which is preliminary data.</text>
</comment>
<reference evidence="1 2" key="1">
    <citation type="submission" date="2023-07" db="EMBL/GenBank/DDBJ databases">
        <title>Genomic Encyclopedia of Type Strains, Phase IV (KMG-IV): sequencing the most valuable type-strain genomes for metagenomic binning, comparative biology and taxonomic classification.</title>
        <authorList>
            <person name="Goeker M."/>
        </authorList>
    </citation>
    <scope>NUCLEOTIDE SEQUENCE [LARGE SCALE GENOMIC DNA]</scope>
    <source>
        <strain evidence="1 2">DSM 9768</strain>
    </source>
</reference>
<gene>
    <name evidence="1" type="ORF">J2S74_003153</name>
</gene>
<evidence type="ECO:0000313" key="1">
    <source>
        <dbReference type="EMBL" id="MDQ0255771.1"/>
    </source>
</evidence>
<sequence>MPQKSNTNIEEEVKELIEGEKEDEVTKLNRLLATVLNYLSDDEVEEIDIESLLDNTEGLREWWDEYRENNRKEIEEEIIKSLGNLSWEELEGIRDKIKELEK</sequence>
<evidence type="ECO:0000313" key="2">
    <source>
        <dbReference type="Proteomes" id="UP001230005"/>
    </source>
</evidence>
<dbReference type="EMBL" id="JAUSUG010000012">
    <property type="protein sequence ID" value="MDQ0255771.1"/>
    <property type="molecule type" value="Genomic_DNA"/>
</dbReference>
<accession>A0ABT9ZX17</accession>